<sequence length="124" mass="12977">MRASRLAPPAADHTKPRPNPHTERDGHDADTPPPRHSHSSPPTATLPTLTRGAAALTWGPEGGEWQQVATVRECEVSPRVSTSAPFLPPSLLPCTPARQSSTTCSVQSITGVPRSDAGGGTMGR</sequence>
<feature type="region of interest" description="Disordered" evidence="1">
    <location>
        <begin position="1"/>
        <end position="49"/>
    </location>
</feature>
<name>A0A5B7INF0_PORTR</name>
<dbReference type="EMBL" id="VSRR010063950">
    <property type="protein sequence ID" value="MPC83933.1"/>
    <property type="molecule type" value="Genomic_DNA"/>
</dbReference>
<accession>A0A5B7INF0</accession>
<evidence type="ECO:0000313" key="3">
    <source>
        <dbReference type="Proteomes" id="UP000324222"/>
    </source>
</evidence>
<comment type="caution">
    <text evidence="2">The sequence shown here is derived from an EMBL/GenBank/DDBJ whole genome shotgun (WGS) entry which is preliminary data.</text>
</comment>
<proteinExistence type="predicted"/>
<dbReference type="AlphaFoldDB" id="A0A5B7INF0"/>
<keyword evidence="3" id="KW-1185">Reference proteome</keyword>
<feature type="compositionally biased region" description="Basic and acidic residues" evidence="1">
    <location>
        <begin position="12"/>
        <end position="30"/>
    </location>
</feature>
<evidence type="ECO:0000256" key="1">
    <source>
        <dbReference type="SAM" id="MobiDB-lite"/>
    </source>
</evidence>
<feature type="compositionally biased region" description="Low complexity" evidence="1">
    <location>
        <begin position="39"/>
        <end position="49"/>
    </location>
</feature>
<feature type="region of interest" description="Disordered" evidence="1">
    <location>
        <begin position="105"/>
        <end position="124"/>
    </location>
</feature>
<evidence type="ECO:0000313" key="2">
    <source>
        <dbReference type="EMBL" id="MPC83933.1"/>
    </source>
</evidence>
<dbReference type="Proteomes" id="UP000324222">
    <property type="component" value="Unassembled WGS sequence"/>
</dbReference>
<reference evidence="2 3" key="1">
    <citation type="submission" date="2019-05" db="EMBL/GenBank/DDBJ databases">
        <title>Another draft genome of Portunus trituberculatus and its Hox gene families provides insights of decapod evolution.</title>
        <authorList>
            <person name="Jeong J.-H."/>
            <person name="Song I."/>
            <person name="Kim S."/>
            <person name="Choi T."/>
            <person name="Kim D."/>
            <person name="Ryu S."/>
            <person name="Kim W."/>
        </authorList>
    </citation>
    <scope>NUCLEOTIDE SEQUENCE [LARGE SCALE GENOMIC DNA]</scope>
    <source>
        <tissue evidence="2">Muscle</tissue>
    </source>
</reference>
<protein>
    <submittedName>
        <fullName evidence="2">Uncharacterized protein</fullName>
    </submittedName>
</protein>
<gene>
    <name evidence="2" type="ORF">E2C01_078655</name>
</gene>
<organism evidence="2 3">
    <name type="scientific">Portunus trituberculatus</name>
    <name type="common">Swimming crab</name>
    <name type="synonym">Neptunus trituberculatus</name>
    <dbReference type="NCBI Taxonomy" id="210409"/>
    <lineage>
        <taxon>Eukaryota</taxon>
        <taxon>Metazoa</taxon>
        <taxon>Ecdysozoa</taxon>
        <taxon>Arthropoda</taxon>
        <taxon>Crustacea</taxon>
        <taxon>Multicrustacea</taxon>
        <taxon>Malacostraca</taxon>
        <taxon>Eumalacostraca</taxon>
        <taxon>Eucarida</taxon>
        <taxon>Decapoda</taxon>
        <taxon>Pleocyemata</taxon>
        <taxon>Brachyura</taxon>
        <taxon>Eubrachyura</taxon>
        <taxon>Portunoidea</taxon>
        <taxon>Portunidae</taxon>
        <taxon>Portuninae</taxon>
        <taxon>Portunus</taxon>
    </lineage>
</organism>